<dbReference type="Gene3D" id="3.40.30.10">
    <property type="entry name" value="Glutaredoxin"/>
    <property type="match status" value="5"/>
</dbReference>
<dbReference type="PROSITE" id="PS51352">
    <property type="entry name" value="THIOREDOXIN_2"/>
    <property type="match status" value="3"/>
</dbReference>
<feature type="chain" id="PRO_5044774264" description="DnaJ homolog subfamily C member 10" evidence="7">
    <location>
        <begin position="28"/>
        <end position="814"/>
    </location>
</feature>
<reference evidence="10 11" key="1">
    <citation type="submission" date="2024-10" db="EMBL/GenBank/DDBJ databases">
        <authorList>
            <person name="Kim D."/>
        </authorList>
    </citation>
    <scope>NUCLEOTIDE SEQUENCE [LARGE SCALE GENOMIC DNA]</scope>
    <source>
        <strain evidence="10">BH-2024</strain>
    </source>
</reference>
<evidence type="ECO:0000256" key="7">
    <source>
        <dbReference type="SAM" id="SignalP"/>
    </source>
</evidence>
<dbReference type="SMART" id="SM00271">
    <property type="entry name" value="DnaJ"/>
    <property type="match status" value="1"/>
</dbReference>
<dbReference type="PROSITE" id="PS00194">
    <property type="entry name" value="THIOREDOXIN_1"/>
    <property type="match status" value="2"/>
</dbReference>
<sequence>MRRRPSVFFSAFALLLSLSAHGGGAGAEHSAFYDLLGVPTDADLRSIRRAFKRLALEKHPDKNQNDPEAHDNFVRINRAYEVLKDDELRKRYDQFGEKGLEEGNNAAGGWAQRQRQQQQWESWEFYNDKFGIYDDDQEIVTLSRSEFEEEVFESGEIWFVNFYSTHCSHCHHLAPTWREFAKSMDGIVRIGAVNCAEDPELCQSQHVNGYPSLVLFPKQLFFHGSRDLASLSAFLLSNLPSQPLRSLEQLPENWRPLLVELNDGESEGMEEQERIKCAAILQWFGGTFALLECAEGANGAQQCEELGHRDGFLFFPRGTEGGQETEVFFADLVDLRVQLHGLLPPIPRLSSDELRWLISRPPDQDNEPMLTLFVGTASEEGADQQEWRALAQRFPQMNIHLAECAGSEQKMSSICAELHLGRLPRPVLFRPSGGYDINYGNAKMDTRQLAKFITRSAKSQLIVLNADKYNQIHDEVTAADGTAGTLWLVDHFVPWCPPCLRLLAELRKLPAEIDGRPLRLGTVNCEAEATICRSAGIRSYPHSVLFTPDGARHPIVGSHSADQLLEFVAEALNPSVLALNSTLFMERVVHRPQGHLFFVDFFAPWCGPCQQLAPEFRRLARQFSVVAPQADIVSDPFPDICDGEYVHSYPTIRLYRHRHDLQPYDYPANWWRNAQSMAHWLSEMMPTLVQRLAGDFHSTVLGSDQPFLVDFYAPWCGHCVQFAPTFDKLAKLLEGKVRLGKVDCDRFGHICQMAGIQAFPSVMLYPGVDRIGDRQNANGIFVRHGNDEQRMAEEVREMLRQRGKDKHWQERDEL</sequence>
<comment type="caution">
    <text evidence="10">The sequence shown here is derived from an EMBL/GenBank/DDBJ whole genome shotgun (WGS) entry which is preliminary data.</text>
</comment>
<evidence type="ECO:0000313" key="11">
    <source>
        <dbReference type="Proteomes" id="UP001620626"/>
    </source>
</evidence>
<dbReference type="CDD" id="cd06257">
    <property type="entry name" value="DnaJ"/>
    <property type="match status" value="1"/>
</dbReference>
<dbReference type="Proteomes" id="UP001620626">
    <property type="component" value="Unassembled WGS sequence"/>
</dbReference>
<comment type="subcellular location">
    <subcellularLocation>
        <location evidence="1">Endoplasmic reticulum membrane</location>
        <topology evidence="1">Single-pass type IV membrane protein</topology>
    </subcellularLocation>
</comment>
<dbReference type="PRINTS" id="PR00625">
    <property type="entry name" value="JDOMAIN"/>
</dbReference>
<dbReference type="GO" id="GO:0006914">
    <property type="term" value="P:autophagy"/>
    <property type="evidence" value="ECO:0007669"/>
    <property type="project" value="UniProtKB-KW"/>
</dbReference>
<accession>A0ABD2KG28</accession>
<dbReference type="InterPro" id="IPR036869">
    <property type="entry name" value="J_dom_sf"/>
</dbReference>
<dbReference type="InterPro" id="IPR052460">
    <property type="entry name" value="ER_disulfide_reductase"/>
</dbReference>
<dbReference type="Gene3D" id="1.10.287.110">
    <property type="entry name" value="DnaJ domain"/>
    <property type="match status" value="1"/>
</dbReference>
<name>A0ABD2KG28_9BILA</name>
<evidence type="ECO:0000259" key="9">
    <source>
        <dbReference type="PROSITE" id="PS51352"/>
    </source>
</evidence>
<evidence type="ECO:0000259" key="8">
    <source>
        <dbReference type="PROSITE" id="PS50076"/>
    </source>
</evidence>
<evidence type="ECO:0000313" key="10">
    <source>
        <dbReference type="EMBL" id="KAL3101678.1"/>
    </source>
</evidence>
<feature type="domain" description="Thioredoxin" evidence="9">
    <location>
        <begin position="111"/>
        <end position="240"/>
    </location>
</feature>
<evidence type="ECO:0000256" key="2">
    <source>
        <dbReference type="ARBA" id="ARBA00020920"/>
    </source>
</evidence>
<evidence type="ECO:0000256" key="3">
    <source>
        <dbReference type="ARBA" id="ARBA00020921"/>
    </source>
</evidence>
<feature type="domain" description="Thioredoxin" evidence="9">
    <location>
        <begin position="453"/>
        <end position="573"/>
    </location>
</feature>
<dbReference type="InterPro" id="IPR018253">
    <property type="entry name" value="DnaJ_domain_CS"/>
</dbReference>
<evidence type="ECO:0000256" key="1">
    <source>
        <dbReference type="ARBA" id="ARBA00004163"/>
    </source>
</evidence>
<dbReference type="InterPro" id="IPR013766">
    <property type="entry name" value="Thioredoxin_domain"/>
</dbReference>
<evidence type="ECO:0000256" key="5">
    <source>
        <dbReference type="ARBA" id="ARBA00035002"/>
    </source>
</evidence>
<feature type="domain" description="Thioredoxin" evidence="9">
    <location>
        <begin position="623"/>
        <end position="804"/>
    </location>
</feature>
<evidence type="ECO:0000256" key="6">
    <source>
        <dbReference type="ARBA" id="ARBA00035043"/>
    </source>
</evidence>
<dbReference type="PROSITE" id="PS50076">
    <property type="entry name" value="DNAJ_2"/>
    <property type="match status" value="1"/>
</dbReference>
<organism evidence="10 11">
    <name type="scientific">Heterodera trifolii</name>
    <dbReference type="NCBI Taxonomy" id="157864"/>
    <lineage>
        <taxon>Eukaryota</taxon>
        <taxon>Metazoa</taxon>
        <taxon>Ecdysozoa</taxon>
        <taxon>Nematoda</taxon>
        <taxon>Chromadorea</taxon>
        <taxon>Rhabditida</taxon>
        <taxon>Tylenchina</taxon>
        <taxon>Tylenchomorpha</taxon>
        <taxon>Tylenchoidea</taxon>
        <taxon>Heteroderidae</taxon>
        <taxon>Heteroderinae</taxon>
        <taxon>Heterodera</taxon>
    </lineage>
</organism>
<protein>
    <recommendedName>
        <fullName evidence="2">DnaJ homolog subfamily C member 10</fullName>
    </recommendedName>
    <alternativeName>
        <fullName evidence="3">DnaJ homolog subfamily C member 16</fullName>
    </alternativeName>
    <alternativeName>
        <fullName evidence="6">Endoplasmic reticulum DNA J domain-containing protein 8</fullName>
    </alternativeName>
</protein>
<gene>
    <name evidence="10" type="ORF">niasHT_024811</name>
</gene>
<keyword evidence="11" id="KW-1185">Reference proteome</keyword>
<feature type="domain" description="J" evidence="8">
    <location>
        <begin position="31"/>
        <end position="96"/>
    </location>
</feature>
<dbReference type="PANTHER" id="PTHR44340">
    <property type="entry name" value="DNAJ HOMOLOG SUBFAMILY C MEMBER 10"/>
    <property type="match status" value="1"/>
</dbReference>
<dbReference type="PROSITE" id="PS00636">
    <property type="entry name" value="DNAJ_1"/>
    <property type="match status" value="1"/>
</dbReference>
<dbReference type="InterPro" id="IPR017937">
    <property type="entry name" value="Thioredoxin_CS"/>
</dbReference>
<dbReference type="SUPFAM" id="SSF46565">
    <property type="entry name" value="Chaperone J-domain"/>
    <property type="match status" value="1"/>
</dbReference>
<dbReference type="EMBL" id="JBICBT010000768">
    <property type="protein sequence ID" value="KAL3101678.1"/>
    <property type="molecule type" value="Genomic_DNA"/>
</dbReference>
<dbReference type="Pfam" id="PF00085">
    <property type="entry name" value="Thioredoxin"/>
    <property type="match status" value="4"/>
</dbReference>
<dbReference type="InterPro" id="IPR001623">
    <property type="entry name" value="DnaJ_domain"/>
</dbReference>
<dbReference type="GO" id="GO:0005789">
    <property type="term" value="C:endoplasmic reticulum membrane"/>
    <property type="evidence" value="ECO:0007669"/>
    <property type="project" value="UniProtKB-SubCell"/>
</dbReference>
<dbReference type="SUPFAM" id="SSF52833">
    <property type="entry name" value="Thioredoxin-like"/>
    <property type="match status" value="4"/>
</dbReference>
<comment type="function">
    <text evidence="5">Plays an important role in regulating the size of autophagosomes during the formation process.</text>
</comment>
<keyword evidence="4" id="KW-0072">Autophagy</keyword>
<feature type="signal peptide" evidence="7">
    <location>
        <begin position="1"/>
        <end position="27"/>
    </location>
</feature>
<dbReference type="Pfam" id="PF00226">
    <property type="entry name" value="DnaJ"/>
    <property type="match status" value="1"/>
</dbReference>
<evidence type="ECO:0000256" key="4">
    <source>
        <dbReference type="ARBA" id="ARBA00023006"/>
    </source>
</evidence>
<dbReference type="PANTHER" id="PTHR44340:SF1">
    <property type="entry name" value="DNAJ HOMOLOG SUBFAMILY C MEMBER 10"/>
    <property type="match status" value="1"/>
</dbReference>
<proteinExistence type="predicted"/>
<dbReference type="AlphaFoldDB" id="A0ABD2KG28"/>
<dbReference type="InterPro" id="IPR036249">
    <property type="entry name" value="Thioredoxin-like_sf"/>
</dbReference>
<keyword evidence="7" id="KW-0732">Signal</keyword>